<keyword evidence="2" id="KW-1185">Reference proteome</keyword>
<reference evidence="1 2" key="1">
    <citation type="submission" date="2020-08" db="EMBL/GenBank/DDBJ databases">
        <title>Genomic Encyclopedia of Type Strains, Phase III (KMG-III): the genomes of soil and plant-associated and newly described type strains.</title>
        <authorList>
            <person name="Whitman W."/>
        </authorList>
    </citation>
    <scope>NUCLEOTIDE SEQUENCE [LARGE SCALE GENOMIC DNA]</scope>
    <source>
        <strain evidence="1 2">CECT 8305</strain>
    </source>
</reference>
<accession>A0A7W9QGK5</accession>
<dbReference type="AlphaFoldDB" id="A0A7W9QGK5"/>
<evidence type="ECO:0000313" key="2">
    <source>
        <dbReference type="Proteomes" id="UP000588098"/>
    </source>
</evidence>
<dbReference type="Proteomes" id="UP000588098">
    <property type="component" value="Unassembled WGS sequence"/>
</dbReference>
<comment type="caution">
    <text evidence="1">The sequence shown here is derived from an EMBL/GenBank/DDBJ whole genome shotgun (WGS) entry which is preliminary data.</text>
</comment>
<evidence type="ECO:0000313" key="1">
    <source>
        <dbReference type="EMBL" id="MBB5939880.1"/>
    </source>
</evidence>
<sequence>MLNSTTALRTRPSAPSWSLHAVLVALVELPGTAVEDLPGERVAALLEVSLRLDLAAVAGLVGQAQDVQGLGDSPVVRDRVP</sequence>
<organism evidence="1 2">
    <name type="scientific">Streptomyces zagrosensis</name>
    <dbReference type="NCBI Taxonomy" id="1042984"/>
    <lineage>
        <taxon>Bacteria</taxon>
        <taxon>Bacillati</taxon>
        <taxon>Actinomycetota</taxon>
        <taxon>Actinomycetes</taxon>
        <taxon>Kitasatosporales</taxon>
        <taxon>Streptomycetaceae</taxon>
        <taxon>Streptomyces</taxon>
    </lineage>
</organism>
<protein>
    <submittedName>
        <fullName evidence="1">Uncharacterized protein</fullName>
    </submittedName>
</protein>
<dbReference type="EMBL" id="JACHJL010000029">
    <property type="protein sequence ID" value="MBB5939880.1"/>
    <property type="molecule type" value="Genomic_DNA"/>
</dbReference>
<gene>
    <name evidence="1" type="ORF">FHS42_006978</name>
</gene>
<name>A0A7W9QGK5_9ACTN</name>
<proteinExistence type="predicted"/>